<dbReference type="Proteomes" id="UP000253816">
    <property type="component" value="Unassembled WGS sequence"/>
</dbReference>
<gene>
    <name evidence="2" type="ORF">HAT2_00520</name>
</gene>
<protein>
    <submittedName>
        <fullName evidence="2">Uncharacterized protein</fullName>
    </submittedName>
</protein>
<proteinExistence type="predicted"/>
<dbReference type="AlphaFoldDB" id="A0A369KFA0"/>
<accession>A0A369KFA0</accession>
<keyword evidence="1" id="KW-0812">Transmembrane</keyword>
<feature type="transmembrane region" description="Helical" evidence="1">
    <location>
        <begin position="105"/>
        <end position="124"/>
    </location>
</feature>
<organism evidence="2 3">
    <name type="scientific">Candidatus Similichlamydia laticola</name>
    <dbReference type="NCBI Taxonomy" id="2170265"/>
    <lineage>
        <taxon>Bacteria</taxon>
        <taxon>Pseudomonadati</taxon>
        <taxon>Chlamydiota</taxon>
        <taxon>Chlamydiia</taxon>
        <taxon>Parachlamydiales</taxon>
        <taxon>Candidatus Parilichlamydiaceae</taxon>
        <taxon>Candidatus Similichlamydia</taxon>
    </lineage>
</organism>
<sequence length="393" mass="45263">MGSCRSIIYKLKLDPLYFCKSVNKSRAYVSSSGLHRVFLKFSRVVVTSFILLLAKRQTILSRHFASNPLIGWKSLFPLFYAGLLAAFGILCIIFNLWAVSVISCGAALLFSFIDLNLTVLHIELNKIWQYRVSKGSNANLLGSLLRECFSLSPEDLNISLASFCCIISVELIFFLLVYVFLVRALLFQEIFFCLLCLCSWLFQFLIKDKMYASRKEIWKFLNFLLVLNRDVQSANPSDAVCSKFFRVCREEMELMQVSYELHSAALATVKGELVSLREDISRLNLEQTLSKIVYSKNLESNFMPICIARANLDLWKRLDNFLSFLEKEIHSLEQLRNSSKDIYGDRLAAMQLFSEYKLRVVITRFLAILILEESRSGFDLMRVFLNEISRDGD</sequence>
<feature type="transmembrane region" description="Helical" evidence="1">
    <location>
        <begin position="156"/>
        <end position="180"/>
    </location>
</feature>
<feature type="transmembrane region" description="Helical" evidence="1">
    <location>
        <begin position="186"/>
        <end position="206"/>
    </location>
</feature>
<name>A0A369KFA0_9BACT</name>
<keyword evidence="1" id="KW-1133">Transmembrane helix</keyword>
<keyword evidence="3" id="KW-1185">Reference proteome</keyword>
<keyword evidence="1" id="KW-0472">Membrane</keyword>
<feature type="transmembrane region" description="Helical" evidence="1">
    <location>
        <begin position="75"/>
        <end position="99"/>
    </location>
</feature>
<comment type="caution">
    <text evidence="2">The sequence shown here is derived from an EMBL/GenBank/DDBJ whole genome shotgun (WGS) entry which is preliminary data.</text>
</comment>
<evidence type="ECO:0000256" key="1">
    <source>
        <dbReference type="SAM" id="Phobius"/>
    </source>
</evidence>
<evidence type="ECO:0000313" key="3">
    <source>
        <dbReference type="Proteomes" id="UP000253816"/>
    </source>
</evidence>
<evidence type="ECO:0000313" key="2">
    <source>
        <dbReference type="EMBL" id="RDB31375.1"/>
    </source>
</evidence>
<dbReference type="EMBL" id="QQBG01000017">
    <property type="protein sequence ID" value="RDB31375.1"/>
    <property type="molecule type" value="Genomic_DNA"/>
</dbReference>
<reference evidence="2 3" key="1">
    <citation type="submission" date="2018-07" db="EMBL/GenBank/DDBJ databases">
        <title>Comparative genomics of the Candidatus Parilichlamydiaceae reveals evidence of convergent evolution and genome reduction in the phylum Chlamydiae.</title>
        <authorList>
            <person name="Taylor-Brown A."/>
            <person name="Polkinghorne A."/>
        </authorList>
    </citation>
    <scope>NUCLEOTIDE SEQUENCE [LARGE SCALE GENOMIC DNA]</scope>
    <source>
        <strain evidence="2 3">Hat2</strain>
    </source>
</reference>